<keyword evidence="5 6" id="KW-0472">Membrane</keyword>
<keyword evidence="3" id="KW-0133">Cell shape</keyword>
<evidence type="ECO:0000313" key="8">
    <source>
        <dbReference type="Proteomes" id="UP000182975"/>
    </source>
</evidence>
<dbReference type="RefSeq" id="WP_177168504.1">
    <property type="nucleotide sequence ID" value="NZ_CP011402.1"/>
</dbReference>
<evidence type="ECO:0000256" key="1">
    <source>
        <dbReference type="ARBA" id="ARBA00004141"/>
    </source>
</evidence>
<feature type="transmembrane region" description="Helical" evidence="6">
    <location>
        <begin position="63"/>
        <end position="81"/>
    </location>
</feature>
<dbReference type="GO" id="GO:0032153">
    <property type="term" value="C:cell division site"/>
    <property type="evidence" value="ECO:0007669"/>
    <property type="project" value="TreeGrafter"/>
</dbReference>
<feature type="transmembrane region" description="Helical" evidence="6">
    <location>
        <begin position="333"/>
        <end position="351"/>
    </location>
</feature>
<dbReference type="STRING" id="79604.AAY81_06505"/>
<keyword evidence="2 6" id="KW-0812">Transmembrane</keyword>
<dbReference type="GO" id="GO:0015648">
    <property type="term" value="F:lipid-linked peptidoglycan transporter activity"/>
    <property type="evidence" value="ECO:0007669"/>
    <property type="project" value="TreeGrafter"/>
</dbReference>
<gene>
    <name evidence="7" type="ORF">SAMN02910314_00866</name>
</gene>
<dbReference type="NCBIfam" id="TIGR02210">
    <property type="entry name" value="rodA_shape"/>
    <property type="match status" value="1"/>
</dbReference>
<dbReference type="GO" id="GO:0005886">
    <property type="term" value="C:plasma membrane"/>
    <property type="evidence" value="ECO:0007669"/>
    <property type="project" value="TreeGrafter"/>
</dbReference>
<organism evidence="7 8">
    <name type="scientific">Denitrobacterium detoxificans</name>
    <dbReference type="NCBI Taxonomy" id="79604"/>
    <lineage>
        <taxon>Bacteria</taxon>
        <taxon>Bacillati</taxon>
        <taxon>Actinomycetota</taxon>
        <taxon>Coriobacteriia</taxon>
        <taxon>Eggerthellales</taxon>
        <taxon>Eggerthellaceae</taxon>
        <taxon>Denitrobacterium</taxon>
    </lineage>
</organism>
<evidence type="ECO:0000256" key="6">
    <source>
        <dbReference type="SAM" id="Phobius"/>
    </source>
</evidence>
<dbReference type="InterPro" id="IPR011923">
    <property type="entry name" value="RodA/MrdB"/>
</dbReference>
<proteinExistence type="predicted"/>
<evidence type="ECO:0000256" key="2">
    <source>
        <dbReference type="ARBA" id="ARBA00022692"/>
    </source>
</evidence>
<evidence type="ECO:0000313" key="7">
    <source>
        <dbReference type="EMBL" id="SEO68822.1"/>
    </source>
</evidence>
<name>A0A1H8RR56_9ACTN</name>
<feature type="transmembrane region" description="Helical" evidence="6">
    <location>
        <begin position="93"/>
        <end position="114"/>
    </location>
</feature>
<keyword evidence="4 6" id="KW-1133">Transmembrane helix</keyword>
<dbReference type="GO" id="GO:0051301">
    <property type="term" value="P:cell division"/>
    <property type="evidence" value="ECO:0007669"/>
    <property type="project" value="InterPro"/>
</dbReference>
<evidence type="ECO:0000256" key="3">
    <source>
        <dbReference type="ARBA" id="ARBA00022960"/>
    </source>
</evidence>
<feature type="transmembrane region" description="Helical" evidence="6">
    <location>
        <begin position="304"/>
        <end position="327"/>
    </location>
</feature>
<dbReference type="PANTHER" id="PTHR30474">
    <property type="entry name" value="CELL CYCLE PROTEIN"/>
    <property type="match status" value="1"/>
</dbReference>
<protein>
    <submittedName>
        <fullName evidence="7">Rod shape determining protein RodA</fullName>
    </submittedName>
</protein>
<sequence length="397" mass="42689">MSNVQRMTQIDSVKSPNARIAAATRPSRFKYINPTLVLVVAALVTYGLIIVYTATVSNESYNFSRQLAGVLVGAVLMLLLFRYDYHQLSHYMALFLIINIVLIMLPHIPGVGLSVNGANSWAKIGPARFQPGEFAKITVILLAASVISRYGGKLGSAREYLKALGILMVPVVAILTQPDLGTGMVYLFIAGTALIVGGARPRFILISLGIMAVAVAAILILDPIADSIAGKDVLLKDYQKSRLLVFLDNSYDPTGDGYNLTQAKIAIGSGGLLGKGLGNATQSTLGYLPESPTDFIFCVLAEQLGFMGALLLIALYAALLFVCYRIAYNANDMFGTLIVMCTAGMWLFQILENIGMTCGLMPITGIPLPFMSYGSSFMVVNFVMLGFIGSVWAHNGR</sequence>
<evidence type="ECO:0000256" key="5">
    <source>
        <dbReference type="ARBA" id="ARBA00023136"/>
    </source>
</evidence>
<dbReference type="Pfam" id="PF01098">
    <property type="entry name" value="FTSW_RODA_SPOVE"/>
    <property type="match status" value="1"/>
</dbReference>
<feature type="transmembrane region" description="Helical" evidence="6">
    <location>
        <begin position="203"/>
        <end position="221"/>
    </location>
</feature>
<reference evidence="8" key="1">
    <citation type="submission" date="2016-10" db="EMBL/GenBank/DDBJ databases">
        <authorList>
            <person name="Varghese N."/>
        </authorList>
    </citation>
    <scope>NUCLEOTIDE SEQUENCE [LARGE SCALE GENOMIC DNA]</scope>
    <source>
        <strain evidence="8">DSM 21843</strain>
    </source>
</reference>
<dbReference type="EMBL" id="FOEC01000004">
    <property type="protein sequence ID" value="SEO68822.1"/>
    <property type="molecule type" value="Genomic_DNA"/>
</dbReference>
<feature type="transmembrane region" description="Helical" evidence="6">
    <location>
        <begin position="372"/>
        <end position="393"/>
    </location>
</feature>
<dbReference type="InterPro" id="IPR001182">
    <property type="entry name" value="FtsW/RodA"/>
</dbReference>
<dbReference type="GO" id="GO:0008360">
    <property type="term" value="P:regulation of cell shape"/>
    <property type="evidence" value="ECO:0007669"/>
    <property type="project" value="UniProtKB-KW"/>
</dbReference>
<feature type="transmembrane region" description="Helical" evidence="6">
    <location>
        <begin position="164"/>
        <end position="197"/>
    </location>
</feature>
<keyword evidence="8" id="KW-1185">Reference proteome</keyword>
<dbReference type="AlphaFoldDB" id="A0A1H8RR56"/>
<comment type="subcellular location">
    <subcellularLocation>
        <location evidence="1">Membrane</location>
        <topology evidence="1">Multi-pass membrane protein</topology>
    </subcellularLocation>
</comment>
<accession>A0A1H8RR56</accession>
<feature type="transmembrane region" description="Helical" evidence="6">
    <location>
        <begin position="35"/>
        <end position="57"/>
    </location>
</feature>
<evidence type="ECO:0000256" key="4">
    <source>
        <dbReference type="ARBA" id="ARBA00022989"/>
    </source>
</evidence>
<dbReference type="Proteomes" id="UP000182975">
    <property type="component" value="Unassembled WGS sequence"/>
</dbReference>